<comment type="function">
    <text evidence="1 6">Required for the transposition of the insertion element.</text>
</comment>
<gene>
    <name evidence="7" type="ORF">D8M05_19955</name>
</gene>
<evidence type="ECO:0000256" key="1">
    <source>
        <dbReference type="ARBA" id="ARBA00002190"/>
    </source>
</evidence>
<keyword evidence="3 6" id="KW-0815">Transposition</keyword>
<reference evidence="7 8" key="1">
    <citation type="journal article" date="2015" name="Antonie Van Leeuwenhoek">
        <title>Oceanobacillus bengalensis sp. nov., a bacterium isolated from seawater of the Bay of Bengal.</title>
        <authorList>
            <person name="Yongchang O."/>
            <person name="Xiang W."/>
            <person name="Wang G."/>
        </authorList>
    </citation>
    <scope>NUCLEOTIDE SEQUENCE [LARGE SCALE GENOMIC DNA]</scope>
    <source>
        <strain evidence="7 8">MCCC 1K00260</strain>
    </source>
</reference>
<dbReference type="AlphaFoldDB" id="A0A494YQY0"/>
<dbReference type="PANTHER" id="PTHR33217">
    <property type="entry name" value="TRANSPOSASE FOR INSERTION SEQUENCE ELEMENT IS1081"/>
    <property type="match status" value="1"/>
</dbReference>
<evidence type="ECO:0000313" key="7">
    <source>
        <dbReference type="EMBL" id="RKQ11086.1"/>
    </source>
</evidence>
<keyword evidence="8" id="KW-1185">Reference proteome</keyword>
<dbReference type="Pfam" id="PF00872">
    <property type="entry name" value="Transposase_mut"/>
    <property type="match status" value="1"/>
</dbReference>
<sequence length="391" mass="46267">MTQLNFTLDFDKLKEGVMQSSLNDVLKSTIVIVLNQYMEMERNQYMQNYSHERDPEREDYRNGYYQRDFALNIGTISLKVPRTRSGNFKTDVFEKYKRNDQALILSMIEMVVNGVSTRKVTKVVEQLCDKTVSKSTVSDLMKQLDPVVKEWVERRLNNQYYRYLYVDAMYIKVREYHKVVSKAVYIAMGVNTEDKREIIGFQIANKESKENWKTFFESLINRGLQSPKLVISDAHEGLKSAIQEKFLGASWQRCTVHFLRNIMDHMPKKNTVEARQHLKEIFRASTAEISRTLKNEFIEKYGDDKRFEKVIDTLDNGYEDAVQYYAETKNTHKHIRTTNALERINEEIRRREKVIRIFPNQDSAFRLIGAILMDLDESMDKGNRRFIYERN</sequence>
<keyword evidence="4 6" id="KW-0238">DNA-binding</keyword>
<comment type="similarity">
    <text evidence="2 6">Belongs to the transposase mutator family.</text>
</comment>
<keyword evidence="6" id="KW-0814">Transposable element</keyword>
<dbReference type="Proteomes" id="UP000281813">
    <property type="component" value="Unassembled WGS sequence"/>
</dbReference>
<evidence type="ECO:0000256" key="3">
    <source>
        <dbReference type="ARBA" id="ARBA00022578"/>
    </source>
</evidence>
<protein>
    <recommendedName>
        <fullName evidence="6">Mutator family transposase</fullName>
    </recommendedName>
</protein>
<dbReference type="NCBIfam" id="NF033543">
    <property type="entry name" value="transpos_IS256"/>
    <property type="match status" value="1"/>
</dbReference>
<name>A0A494YQY0_9BACI</name>
<evidence type="ECO:0000256" key="4">
    <source>
        <dbReference type="ARBA" id="ARBA00023125"/>
    </source>
</evidence>
<accession>A0A494YQY0</accession>
<dbReference type="EMBL" id="RBZO01000078">
    <property type="protein sequence ID" value="RKQ11086.1"/>
    <property type="molecule type" value="Genomic_DNA"/>
</dbReference>
<dbReference type="PANTHER" id="PTHR33217:SF7">
    <property type="entry name" value="TRANSPOSASE FOR INSERTION SEQUENCE ELEMENT IS1081"/>
    <property type="match status" value="1"/>
</dbReference>
<dbReference type="OrthoDB" id="9779930at2"/>
<dbReference type="GO" id="GO:0004803">
    <property type="term" value="F:transposase activity"/>
    <property type="evidence" value="ECO:0007669"/>
    <property type="project" value="UniProtKB-UniRule"/>
</dbReference>
<dbReference type="RefSeq" id="WP_121134872.1">
    <property type="nucleotide sequence ID" value="NZ_JBHUFK010000067.1"/>
</dbReference>
<keyword evidence="5 6" id="KW-0233">DNA recombination</keyword>
<proteinExistence type="inferred from homology"/>
<evidence type="ECO:0000256" key="5">
    <source>
        <dbReference type="ARBA" id="ARBA00023172"/>
    </source>
</evidence>
<evidence type="ECO:0000256" key="2">
    <source>
        <dbReference type="ARBA" id="ARBA00010961"/>
    </source>
</evidence>
<dbReference type="GO" id="GO:0006313">
    <property type="term" value="P:DNA transposition"/>
    <property type="evidence" value="ECO:0007669"/>
    <property type="project" value="UniProtKB-UniRule"/>
</dbReference>
<dbReference type="GO" id="GO:0003677">
    <property type="term" value="F:DNA binding"/>
    <property type="evidence" value="ECO:0007669"/>
    <property type="project" value="UniProtKB-UniRule"/>
</dbReference>
<comment type="caution">
    <text evidence="7">The sequence shown here is derived from an EMBL/GenBank/DDBJ whole genome shotgun (WGS) entry which is preliminary data.</text>
</comment>
<dbReference type="InterPro" id="IPR001207">
    <property type="entry name" value="Transposase_mutator"/>
</dbReference>
<evidence type="ECO:0000256" key="6">
    <source>
        <dbReference type="RuleBase" id="RU365089"/>
    </source>
</evidence>
<organism evidence="7 8">
    <name type="scientific">Oceanobacillus bengalensis</name>
    <dbReference type="NCBI Taxonomy" id="1435466"/>
    <lineage>
        <taxon>Bacteria</taxon>
        <taxon>Bacillati</taxon>
        <taxon>Bacillota</taxon>
        <taxon>Bacilli</taxon>
        <taxon>Bacillales</taxon>
        <taxon>Bacillaceae</taxon>
        <taxon>Oceanobacillus</taxon>
    </lineage>
</organism>
<evidence type="ECO:0000313" key="8">
    <source>
        <dbReference type="Proteomes" id="UP000281813"/>
    </source>
</evidence>